<dbReference type="InterPro" id="IPR036852">
    <property type="entry name" value="Peptidase_S8/S53_dom_sf"/>
</dbReference>
<dbReference type="Gene3D" id="3.40.50.200">
    <property type="entry name" value="Peptidase S8/S53 domain"/>
    <property type="match status" value="1"/>
</dbReference>
<organism evidence="10 11">
    <name type="scientific">Effrenium voratum</name>
    <dbReference type="NCBI Taxonomy" id="2562239"/>
    <lineage>
        <taxon>Eukaryota</taxon>
        <taxon>Sar</taxon>
        <taxon>Alveolata</taxon>
        <taxon>Dinophyceae</taxon>
        <taxon>Suessiales</taxon>
        <taxon>Symbiodiniaceae</taxon>
        <taxon>Effrenium</taxon>
    </lineage>
</organism>
<dbReference type="EC" id="3.4.21.62" evidence="7"/>
<dbReference type="InterPro" id="IPR051048">
    <property type="entry name" value="Peptidase_S8/S53_subtilisin"/>
</dbReference>
<evidence type="ECO:0000256" key="4">
    <source>
        <dbReference type="ARBA" id="ARBA00022825"/>
    </source>
</evidence>
<feature type="domain" description="Peptidase S8/S53" evidence="9">
    <location>
        <begin position="46"/>
        <end position="229"/>
    </location>
</feature>
<evidence type="ECO:0000256" key="5">
    <source>
        <dbReference type="ARBA" id="ARBA00023145"/>
    </source>
</evidence>
<evidence type="ECO:0000256" key="3">
    <source>
        <dbReference type="ARBA" id="ARBA00022801"/>
    </source>
</evidence>
<evidence type="ECO:0000313" key="11">
    <source>
        <dbReference type="Proteomes" id="UP001178507"/>
    </source>
</evidence>
<dbReference type="InterPro" id="IPR000209">
    <property type="entry name" value="Peptidase_S8/S53_dom"/>
</dbReference>
<evidence type="ECO:0000259" key="9">
    <source>
        <dbReference type="Pfam" id="PF00082"/>
    </source>
</evidence>
<keyword evidence="2" id="KW-0645">Protease</keyword>
<evidence type="ECO:0000256" key="6">
    <source>
        <dbReference type="ARBA" id="ARBA00023529"/>
    </source>
</evidence>
<sequence>MEPFACLLSRPSRSLDISRPRQWGTQRVGFAGAWAQLEALTTTPSDVVVALIDTGMNFNHEDLQGRFWVNTGEIPGNGVDDDFNGALTAALGFVDDVNGFNIVATRRAFGQVSSSSSEQSTFHAVAAGKLMNRLNGSPVDDGGHGTHNAGIIAAQLNNLGVAGAAGRNQHIKLMVVKARMRCSLALTSQGGYKSDAIEALNYAMAMGAEISSNSWGGHSESPAMQSAIQSHLEYCGSIRGVKHVYKYTYKGHDAAEFHSASSLCQDIVSYLSLKLRGTYLGNMQYSSLTGTSFGTSIALCLRRSLNAFSAKV</sequence>
<dbReference type="Proteomes" id="UP001178507">
    <property type="component" value="Unassembled WGS sequence"/>
</dbReference>
<dbReference type="PANTHER" id="PTHR43399">
    <property type="entry name" value="SUBTILISIN-RELATED"/>
    <property type="match status" value="1"/>
</dbReference>
<dbReference type="InterPro" id="IPR015500">
    <property type="entry name" value="Peptidase_S8_subtilisin-rel"/>
</dbReference>
<dbReference type="PROSITE" id="PS00136">
    <property type="entry name" value="SUBTILASE_ASP"/>
    <property type="match status" value="1"/>
</dbReference>
<gene>
    <name evidence="10" type="ORF">EVOR1521_LOCUS31584</name>
</gene>
<evidence type="ECO:0000256" key="2">
    <source>
        <dbReference type="ARBA" id="ARBA00022670"/>
    </source>
</evidence>
<evidence type="ECO:0000256" key="1">
    <source>
        <dbReference type="ARBA" id="ARBA00011073"/>
    </source>
</evidence>
<keyword evidence="3" id="KW-0378">Hydrolase</keyword>
<evidence type="ECO:0000256" key="7">
    <source>
        <dbReference type="ARBA" id="ARBA00023619"/>
    </source>
</evidence>
<dbReference type="Pfam" id="PF00082">
    <property type="entry name" value="Peptidase_S8"/>
    <property type="match status" value="1"/>
</dbReference>
<evidence type="ECO:0000256" key="8">
    <source>
        <dbReference type="PROSITE-ProRule" id="PRU01240"/>
    </source>
</evidence>
<dbReference type="PRINTS" id="PR00723">
    <property type="entry name" value="SUBTILISIN"/>
</dbReference>
<dbReference type="GO" id="GO:0006508">
    <property type="term" value="P:proteolysis"/>
    <property type="evidence" value="ECO:0007669"/>
    <property type="project" value="UniProtKB-KW"/>
</dbReference>
<comment type="caution">
    <text evidence="10">The sequence shown here is derived from an EMBL/GenBank/DDBJ whole genome shotgun (WGS) entry which is preliminary data.</text>
</comment>
<dbReference type="GO" id="GO:0004252">
    <property type="term" value="F:serine-type endopeptidase activity"/>
    <property type="evidence" value="ECO:0007669"/>
    <property type="project" value="UniProtKB-EC"/>
</dbReference>
<keyword evidence="5" id="KW-0865">Zymogen</keyword>
<comment type="caution">
    <text evidence="8">Lacks conserved residue(s) required for the propagation of feature annotation.</text>
</comment>
<keyword evidence="4" id="KW-0720">Serine protease</keyword>
<comment type="similarity">
    <text evidence="1 8">Belongs to the peptidase S8 family.</text>
</comment>
<accession>A0AA36JR46</accession>
<dbReference type="EMBL" id="CAUJNA010003842">
    <property type="protein sequence ID" value="CAJ1410852.1"/>
    <property type="molecule type" value="Genomic_DNA"/>
</dbReference>
<dbReference type="InterPro" id="IPR023827">
    <property type="entry name" value="Peptidase_S8_Asp-AS"/>
</dbReference>
<dbReference type="AlphaFoldDB" id="A0AA36JR46"/>
<proteinExistence type="inferred from homology"/>
<name>A0AA36JR46_9DINO</name>
<dbReference type="PANTHER" id="PTHR43399:SF4">
    <property type="entry name" value="CELL WALL-ASSOCIATED PROTEASE"/>
    <property type="match status" value="1"/>
</dbReference>
<reference evidence="10" key="1">
    <citation type="submission" date="2023-08" db="EMBL/GenBank/DDBJ databases">
        <authorList>
            <person name="Chen Y."/>
            <person name="Shah S."/>
            <person name="Dougan E. K."/>
            <person name="Thang M."/>
            <person name="Chan C."/>
        </authorList>
    </citation>
    <scope>NUCLEOTIDE SEQUENCE</scope>
</reference>
<dbReference type="PROSITE" id="PS51892">
    <property type="entry name" value="SUBTILASE"/>
    <property type="match status" value="1"/>
</dbReference>
<evidence type="ECO:0000313" key="10">
    <source>
        <dbReference type="EMBL" id="CAJ1410852.1"/>
    </source>
</evidence>
<dbReference type="SUPFAM" id="SSF52743">
    <property type="entry name" value="Subtilisin-like"/>
    <property type="match status" value="1"/>
</dbReference>
<keyword evidence="11" id="KW-1185">Reference proteome</keyword>
<protein>
    <recommendedName>
        <fullName evidence="7">subtilisin</fullName>
        <ecNumber evidence="7">3.4.21.62</ecNumber>
    </recommendedName>
</protein>
<comment type="catalytic activity">
    <reaction evidence="6">
        <text>Hydrolysis of proteins with broad specificity for peptide bonds, and a preference for a large uncharged residue in P1. Hydrolyzes peptide amides.</text>
        <dbReference type="EC" id="3.4.21.62"/>
    </reaction>
</comment>